<feature type="region of interest" description="Disordered" evidence="2">
    <location>
        <begin position="393"/>
        <end position="459"/>
    </location>
</feature>
<dbReference type="EMBL" id="JARQWQ010000151">
    <property type="protein sequence ID" value="KAK2548277.1"/>
    <property type="molecule type" value="Genomic_DNA"/>
</dbReference>
<dbReference type="Proteomes" id="UP001249851">
    <property type="component" value="Unassembled WGS sequence"/>
</dbReference>
<reference evidence="3" key="2">
    <citation type="journal article" date="2023" name="Science">
        <title>Genomic signatures of disease resistance in endangered staghorn corals.</title>
        <authorList>
            <person name="Vollmer S.V."/>
            <person name="Selwyn J.D."/>
            <person name="Despard B.A."/>
            <person name="Roesel C.L."/>
        </authorList>
    </citation>
    <scope>NUCLEOTIDE SEQUENCE</scope>
    <source>
        <strain evidence="3">K2</strain>
    </source>
</reference>
<feature type="compositionally biased region" description="Basic and acidic residues" evidence="2">
    <location>
        <begin position="212"/>
        <end position="224"/>
    </location>
</feature>
<feature type="compositionally biased region" description="Basic and acidic residues" evidence="2">
    <location>
        <begin position="421"/>
        <end position="430"/>
    </location>
</feature>
<evidence type="ECO:0000256" key="1">
    <source>
        <dbReference type="SAM" id="Coils"/>
    </source>
</evidence>
<reference evidence="3" key="1">
    <citation type="journal article" date="2023" name="G3 (Bethesda)">
        <title>Whole genome assembly and annotation of the endangered Caribbean coral Acropora cervicornis.</title>
        <authorList>
            <person name="Selwyn J.D."/>
            <person name="Vollmer S.V."/>
        </authorList>
    </citation>
    <scope>NUCLEOTIDE SEQUENCE</scope>
    <source>
        <strain evidence="3">K2</strain>
    </source>
</reference>
<keyword evidence="4" id="KW-1185">Reference proteome</keyword>
<comment type="caution">
    <text evidence="3">The sequence shown here is derived from an EMBL/GenBank/DDBJ whole genome shotgun (WGS) entry which is preliminary data.</text>
</comment>
<feature type="compositionally biased region" description="Polar residues" evidence="2">
    <location>
        <begin position="395"/>
        <end position="406"/>
    </location>
</feature>
<feature type="coiled-coil region" evidence="1">
    <location>
        <begin position="271"/>
        <end position="312"/>
    </location>
</feature>
<gene>
    <name evidence="3" type="ORF">P5673_031605</name>
</gene>
<keyword evidence="1" id="KW-0175">Coiled coil</keyword>
<name>A0AAD9PSM2_ACRCE</name>
<dbReference type="AlphaFoldDB" id="A0AAD9PSM2"/>
<sequence>MEHSSGSKSTDIYSSSPAVSMTTASTPRPLRVQGDPPSIVDSSPCSSSSFAVDGLAGIWRQWAPLPSDASFDVSFSREDRVEDEFDTALDGEILPNRLIPRKSLWAKSFGHQNPSRGITPLTRFAWFSKEPQNTDETELARPTDQSENVEEEMQRAWEWKIWNVTEERNQALQERNQALAAFMALEKKHSEAIRTIEVLRLNKLRMRSAENASKKSKNESRSDDFSASSSGVDDFLFNCRDTRGDRVRDVERDESVCSHERCDFSLLQGIVTEAKEECDFLLKRLEIVKGERNSYLNRLHALEKDNQRLRDSVCGRHSGLSNNGFLDISLRLQTTCQDESSSKEALKSVLSHLRSKRKQVTPSRLNKFPKCDHSNLKEGNIFEGRGPRFEKCLSPSPSTSVASRFSSPWKPRLSSVSPENEIEKIDDGKVKGVTKGNLGSEGYQSTEESFALPSRSDEI</sequence>
<feature type="compositionally biased region" description="Polar residues" evidence="2">
    <location>
        <begin position="1"/>
        <end position="26"/>
    </location>
</feature>
<accession>A0AAD9PSM2</accession>
<protein>
    <submittedName>
        <fullName evidence="3">Uncharacterized protein</fullName>
    </submittedName>
</protein>
<organism evidence="3 4">
    <name type="scientific">Acropora cervicornis</name>
    <name type="common">Staghorn coral</name>
    <dbReference type="NCBI Taxonomy" id="6130"/>
    <lineage>
        <taxon>Eukaryota</taxon>
        <taxon>Metazoa</taxon>
        <taxon>Cnidaria</taxon>
        <taxon>Anthozoa</taxon>
        <taxon>Hexacorallia</taxon>
        <taxon>Scleractinia</taxon>
        <taxon>Astrocoeniina</taxon>
        <taxon>Acroporidae</taxon>
        <taxon>Acropora</taxon>
    </lineage>
</organism>
<evidence type="ECO:0000313" key="3">
    <source>
        <dbReference type="EMBL" id="KAK2548277.1"/>
    </source>
</evidence>
<proteinExistence type="predicted"/>
<feature type="region of interest" description="Disordered" evidence="2">
    <location>
        <begin position="209"/>
        <end position="229"/>
    </location>
</feature>
<evidence type="ECO:0000256" key="2">
    <source>
        <dbReference type="SAM" id="MobiDB-lite"/>
    </source>
</evidence>
<evidence type="ECO:0000313" key="4">
    <source>
        <dbReference type="Proteomes" id="UP001249851"/>
    </source>
</evidence>
<feature type="region of interest" description="Disordered" evidence="2">
    <location>
        <begin position="1"/>
        <end position="43"/>
    </location>
</feature>